<proteinExistence type="inferred from homology"/>
<evidence type="ECO:0000256" key="7">
    <source>
        <dbReference type="ARBA" id="ARBA00035898"/>
    </source>
</evidence>
<evidence type="ECO:0000256" key="4">
    <source>
        <dbReference type="ARBA" id="ARBA00022777"/>
    </source>
</evidence>
<dbReference type="InterPro" id="IPR037051">
    <property type="entry name" value="4-carb_acid_sugar_kinase_N_sf"/>
</dbReference>
<evidence type="ECO:0000256" key="6">
    <source>
        <dbReference type="ARBA" id="ARBA00023277"/>
    </source>
</evidence>
<evidence type="ECO:0000256" key="9">
    <source>
        <dbReference type="ARBA" id="ARBA00037335"/>
    </source>
</evidence>
<keyword evidence="3" id="KW-0547">Nucleotide-binding</keyword>
<evidence type="ECO:0000313" key="16">
    <source>
        <dbReference type="Proteomes" id="UP001237595"/>
    </source>
</evidence>
<dbReference type="InterPro" id="IPR042213">
    <property type="entry name" value="NBD_C_sf"/>
</dbReference>
<evidence type="ECO:0000256" key="5">
    <source>
        <dbReference type="ARBA" id="ARBA00022840"/>
    </source>
</evidence>
<dbReference type="RefSeq" id="WP_281454085.1">
    <property type="nucleotide sequence ID" value="NZ_JASAOF010000002.1"/>
</dbReference>
<comment type="catalytic activity">
    <reaction evidence="7">
        <text>3-dehydro-L-erythronate + ATP = 3-dehydro-4-O-phospho-L-erythronate + ADP + H(+)</text>
        <dbReference type="Rhea" id="RHEA:52552"/>
        <dbReference type="ChEBI" id="CHEBI:15378"/>
        <dbReference type="ChEBI" id="CHEBI:30616"/>
        <dbReference type="ChEBI" id="CHEBI:136592"/>
        <dbReference type="ChEBI" id="CHEBI:136670"/>
        <dbReference type="ChEBI" id="CHEBI:456216"/>
        <dbReference type="EC" id="2.7.1.217"/>
    </reaction>
</comment>
<name>A0ABT6PIB7_9PSEU</name>
<dbReference type="GO" id="GO:0016301">
    <property type="term" value="F:kinase activity"/>
    <property type="evidence" value="ECO:0007669"/>
    <property type="project" value="UniProtKB-KW"/>
</dbReference>
<dbReference type="Gene3D" id="3.40.50.10840">
    <property type="entry name" value="Putative sugar-binding, N-terminal domain"/>
    <property type="match status" value="1"/>
</dbReference>
<evidence type="ECO:0000256" key="2">
    <source>
        <dbReference type="ARBA" id="ARBA00022679"/>
    </source>
</evidence>
<keyword evidence="2 15" id="KW-0808">Transferase</keyword>
<evidence type="ECO:0000313" key="15">
    <source>
        <dbReference type="EMBL" id="MDI2027699.1"/>
    </source>
</evidence>
<keyword evidence="16" id="KW-1185">Reference proteome</keyword>
<dbReference type="Proteomes" id="UP001237595">
    <property type="component" value="Unassembled WGS sequence"/>
</dbReference>
<evidence type="ECO:0000256" key="3">
    <source>
        <dbReference type="ARBA" id="ARBA00022741"/>
    </source>
</evidence>
<dbReference type="Pfam" id="PF17042">
    <property type="entry name" value="NBD_C"/>
    <property type="match status" value="1"/>
</dbReference>
<protein>
    <recommendedName>
        <fullName evidence="11">3-oxo-tetronate kinase</fullName>
        <ecNumber evidence="10">2.7.1.217</ecNumber>
    </recommendedName>
    <alternativeName>
        <fullName evidence="12">3-dehydrotetronate 4-kinase</fullName>
    </alternativeName>
</protein>
<dbReference type="EMBL" id="JASAOF010000002">
    <property type="protein sequence ID" value="MDI2027699.1"/>
    <property type="molecule type" value="Genomic_DNA"/>
</dbReference>
<evidence type="ECO:0000259" key="14">
    <source>
        <dbReference type="Pfam" id="PF17042"/>
    </source>
</evidence>
<evidence type="ECO:0000256" key="12">
    <source>
        <dbReference type="ARBA" id="ARBA00041377"/>
    </source>
</evidence>
<evidence type="ECO:0000256" key="11">
    <source>
        <dbReference type="ARBA" id="ARBA00039461"/>
    </source>
</evidence>
<reference evidence="15 16" key="1">
    <citation type="submission" date="2023-04" db="EMBL/GenBank/DDBJ databases">
        <title>Draft genome sequence of Saccharopolyspora sp. TS4A08 isolated from sweet potato rhizospheric soil.</title>
        <authorList>
            <person name="Suksaard P."/>
            <person name="Duangmal K."/>
        </authorList>
    </citation>
    <scope>NUCLEOTIDE SEQUENCE [LARGE SCALE GENOMIC DNA]</scope>
    <source>
        <strain evidence="15 16">TS4A08</strain>
    </source>
</reference>
<organism evidence="15 16">
    <name type="scientific">Saccharopolyspora ipomoeae</name>
    <dbReference type="NCBI Taxonomy" id="3042027"/>
    <lineage>
        <taxon>Bacteria</taxon>
        <taxon>Bacillati</taxon>
        <taxon>Actinomycetota</taxon>
        <taxon>Actinomycetes</taxon>
        <taxon>Pseudonocardiales</taxon>
        <taxon>Pseudonocardiaceae</taxon>
        <taxon>Saccharopolyspora</taxon>
    </lineage>
</organism>
<comment type="function">
    <text evidence="9">Catalyzes the ATP-dependent phosphorylation of 3-oxo-tetronate to 3-oxo-tetronate 4-phosphate.</text>
</comment>
<dbReference type="Gene3D" id="3.40.980.20">
    <property type="entry name" value="Four-carbon acid sugar kinase, nucleotide binding domain"/>
    <property type="match status" value="1"/>
</dbReference>
<keyword evidence="6" id="KW-0119">Carbohydrate metabolism</keyword>
<evidence type="ECO:0000256" key="10">
    <source>
        <dbReference type="ARBA" id="ARBA00039095"/>
    </source>
</evidence>
<dbReference type="InterPro" id="IPR010737">
    <property type="entry name" value="4-carb_acid_sugar_kinase_N"/>
</dbReference>
<dbReference type="EC" id="2.7.1.217" evidence="10"/>
<dbReference type="InterPro" id="IPR031475">
    <property type="entry name" value="NBD_C"/>
</dbReference>
<evidence type="ECO:0000256" key="8">
    <source>
        <dbReference type="ARBA" id="ARBA00036346"/>
    </source>
</evidence>
<accession>A0ABT6PIB7</accession>
<dbReference type="SUPFAM" id="SSF142764">
    <property type="entry name" value="YgbK-like"/>
    <property type="match status" value="1"/>
</dbReference>
<evidence type="ECO:0000259" key="13">
    <source>
        <dbReference type="Pfam" id="PF07005"/>
    </source>
</evidence>
<dbReference type="NCBIfam" id="NF043035">
    <property type="entry name" value="OxoTetrKin"/>
    <property type="match status" value="1"/>
</dbReference>
<comment type="similarity">
    <text evidence="1">Belongs to the four-carbon acid sugar kinase family.</text>
</comment>
<evidence type="ECO:0000256" key="1">
    <source>
        <dbReference type="ARBA" id="ARBA00005715"/>
    </source>
</evidence>
<dbReference type="Pfam" id="PF07005">
    <property type="entry name" value="SBD_N"/>
    <property type="match status" value="1"/>
</dbReference>
<keyword evidence="5" id="KW-0067">ATP-binding</keyword>
<keyword evidence="4 15" id="KW-0418">Kinase</keyword>
<feature type="domain" description="Four-carbon acid sugar kinase N-terminal" evidence="13">
    <location>
        <begin position="6"/>
        <end position="232"/>
    </location>
</feature>
<comment type="caution">
    <text evidence="15">The sequence shown here is derived from an EMBL/GenBank/DDBJ whole genome shotgun (WGS) entry which is preliminary data.</text>
</comment>
<gene>
    <name evidence="15" type="ORF">QFW96_03725</name>
</gene>
<feature type="domain" description="Four-carbon acid sugar kinase nucleotide binding" evidence="14">
    <location>
        <begin position="252"/>
        <end position="392"/>
    </location>
</feature>
<sequence>MSGDVLGVIADDYTGGTDVAAALRRGGFRVVLHFGLPDEGWAAPECDALVIALKTRTTEPDRAVEQSLQAQRLLAERGASRLYFKYCSTFDSTDEGNIGVVADALADATGEALTIVCPASPEHGRTVYQGHLFVGDRLLSESSMRHHPLTPMTDPDLVRVLGRQTARPVANLPLAVVRGGAEAVRLELDRLRANGIRHVVADAVIDEDLTALARACPDRRLLTGGAGLAGALGGGTRAHADGADLPGGPGIVLAGSCSTTTLTQVAGAREQMPSLRLRLGNEDEAMTWLADHARQTVMLYASAPPEERGGPGEAESFEQALAALGRRAVELGYRRLVVAGGETSGAVVKALGVESVEVTAEADRGVPWCVSTGEPRIALLLKSGNFGGRDLLSRAARGGLR</sequence>
<comment type="catalytic activity">
    <reaction evidence="8">
        <text>3-dehydro-D-erythronate + ATP = 3-dehydro-4-O-phospho-D-erythronate + ADP + H(+)</text>
        <dbReference type="Rhea" id="RHEA:52556"/>
        <dbReference type="ChEBI" id="CHEBI:15378"/>
        <dbReference type="ChEBI" id="CHEBI:30616"/>
        <dbReference type="ChEBI" id="CHEBI:57958"/>
        <dbReference type="ChEBI" id="CHEBI:136593"/>
        <dbReference type="ChEBI" id="CHEBI:456216"/>
        <dbReference type="EC" id="2.7.1.217"/>
    </reaction>
</comment>
<dbReference type="InterPro" id="IPR050007">
    <property type="entry name" value="OtnK"/>
</dbReference>